<dbReference type="InterPro" id="IPR050697">
    <property type="entry name" value="Adenylyl/Guanylyl_Cyclase_3/4"/>
</dbReference>
<dbReference type="PANTHER" id="PTHR43081:SF1">
    <property type="entry name" value="ADENYLATE CYCLASE, TERMINAL-DIFFERENTIATION SPECIFIC"/>
    <property type="match status" value="1"/>
</dbReference>
<name>A0A806K2D3_9BACT</name>
<dbReference type="GO" id="GO:0006171">
    <property type="term" value="P:cAMP biosynthetic process"/>
    <property type="evidence" value="ECO:0007669"/>
    <property type="project" value="TreeGrafter"/>
</dbReference>
<dbReference type="Gene3D" id="3.30.70.1230">
    <property type="entry name" value="Nucleotide cyclase"/>
    <property type="match status" value="1"/>
</dbReference>
<dbReference type="EC" id="4.6.1.1" evidence="3"/>
<evidence type="ECO:0000256" key="1">
    <source>
        <dbReference type="SAM" id="Phobius"/>
    </source>
</evidence>
<dbReference type="AlphaFoldDB" id="A0A806K2D3"/>
<proteinExistence type="predicted"/>
<dbReference type="InterPro" id="IPR029787">
    <property type="entry name" value="Nucleotide_cyclase"/>
</dbReference>
<dbReference type="CDD" id="cd07302">
    <property type="entry name" value="CHD"/>
    <property type="match status" value="1"/>
</dbReference>
<keyword evidence="1" id="KW-1133">Transmembrane helix</keyword>
<dbReference type="GO" id="GO:0004016">
    <property type="term" value="F:adenylate cyclase activity"/>
    <property type="evidence" value="ECO:0007669"/>
    <property type="project" value="UniProtKB-EC"/>
</dbReference>
<evidence type="ECO:0000259" key="2">
    <source>
        <dbReference type="PROSITE" id="PS50125"/>
    </source>
</evidence>
<dbReference type="EMBL" id="JQ844278">
    <property type="protein sequence ID" value="AGS54166.1"/>
    <property type="molecule type" value="Genomic_DNA"/>
</dbReference>
<dbReference type="SUPFAM" id="SSF55073">
    <property type="entry name" value="Nucleotide cyclase"/>
    <property type="match status" value="1"/>
</dbReference>
<dbReference type="InterPro" id="IPR001054">
    <property type="entry name" value="A/G_cyclase"/>
</dbReference>
<organism evidence="3">
    <name type="scientific">uncultured bacterium contig00051</name>
    <dbReference type="NCBI Taxonomy" id="1181535"/>
    <lineage>
        <taxon>Bacteria</taxon>
        <taxon>environmental samples</taxon>
    </lineage>
</organism>
<accession>A0A806K2D3</accession>
<reference evidence="3" key="1">
    <citation type="submission" date="2012-03" db="EMBL/GenBank/DDBJ databases">
        <title>Functional metagenomics reveals considerable lignocellulase gene clusters in the gut microbiome of a wood-feeding higher termite.</title>
        <authorList>
            <person name="Liu N."/>
        </authorList>
    </citation>
    <scope>NUCLEOTIDE SEQUENCE</scope>
</reference>
<feature type="transmembrane region" description="Helical" evidence="1">
    <location>
        <begin position="538"/>
        <end position="559"/>
    </location>
</feature>
<dbReference type="InterPro" id="IPR007890">
    <property type="entry name" value="CHASE2"/>
</dbReference>
<sequence length="888" mass="100217">MYITGLMSHFEDRLYDFFLKFRADRQRLENVTFLDVDDNAIFYYGVYPWPRSIQADGLLRLKEYGALAAILDIEYIDHGPQGVDILYLNQGLGDDFNRSFSEINSGAREIFSALSAGRLGQNDIEPVADSFINMLNAEHENLYDKARSVARDNDLYLAQAIDLSGNVWSTLNLRESPLDGEQAQRRPIAEELFSYPVNAAADAHTGGGFVDVLPALPAFALASEGAGFTNVEIDRDGVRRRIFLAQKIHNHWYLQLAFAPLVKYLGNPEIELKRNKLIIKQAALAHGEKKDIVIPLDNRGRMMLDWPKENYHESFNHISFAQFSLLDEIETETELYSRALASADWMFFIQFDPSLFRIPVILADAEKYYEAAREAKRLAMENASDEYFSGYLSHNAQIYSMLREIVESDTGGTIQYLAMQLGEEYPDIADSVNDEAAYILQLIDYIKINLDRRDEINGANEKLLRGKFVIIGRVDTGTTDYGANPFHAKYINVGTHAAALDTILNESFLIPLGIWHRVLFLMLFIPLFFVLSRRLTPLLRVTTGFAVTLALFAASVLLFRFTGVYWGPLGAVLGMIAALITREIVSYAGSEKEKQFIRTAFSTYVSHDIVKEIIADPSRLQLGGTKRRMTAVFTDVKGFSTISEKLDPVDLVSLLNLYLSKMSDIILEQKGTIDKYIGDAIVAFFNAPLDLADHAVHACISAINMKKAEEELNKIIQEQKLSPVPVFTRIGINTGDMVAGNMGTSNKMNYTIMGNAVNLAARLEGVNKQYGTCILASEETLRETGDRFLYRKMDRVRVVGINEPVRLCELIDTAALADEQMKKLARVFHDALALFEKRQWKQAAQGFREILSFKDDDTPSQIYLERSEQFIVRPPEENWDGVYNLTSK</sequence>
<dbReference type="GO" id="GO:0035556">
    <property type="term" value="P:intracellular signal transduction"/>
    <property type="evidence" value="ECO:0007669"/>
    <property type="project" value="InterPro"/>
</dbReference>
<evidence type="ECO:0000313" key="3">
    <source>
        <dbReference type="EMBL" id="AGS54166.1"/>
    </source>
</evidence>
<dbReference type="Pfam" id="PF05226">
    <property type="entry name" value="CHASE2"/>
    <property type="match status" value="1"/>
</dbReference>
<dbReference type="SMART" id="SM01080">
    <property type="entry name" value="CHASE2"/>
    <property type="match status" value="1"/>
</dbReference>
<keyword evidence="1" id="KW-0812">Transmembrane</keyword>
<dbReference type="PROSITE" id="PS50125">
    <property type="entry name" value="GUANYLATE_CYCLASE_2"/>
    <property type="match status" value="1"/>
</dbReference>
<keyword evidence="1" id="KW-0472">Membrane</keyword>
<protein>
    <submittedName>
        <fullName evidence="3">Adenylate cyclase</fullName>
        <ecNumber evidence="3">4.6.1.1</ecNumber>
    </submittedName>
</protein>
<dbReference type="SMART" id="SM00044">
    <property type="entry name" value="CYCc"/>
    <property type="match status" value="1"/>
</dbReference>
<feature type="transmembrane region" description="Helical" evidence="1">
    <location>
        <begin position="514"/>
        <end position="531"/>
    </location>
</feature>
<dbReference type="Pfam" id="PF00211">
    <property type="entry name" value="Guanylate_cyc"/>
    <property type="match status" value="1"/>
</dbReference>
<keyword evidence="3" id="KW-0456">Lyase</keyword>
<feature type="domain" description="Guanylate cyclase" evidence="2">
    <location>
        <begin position="630"/>
        <end position="764"/>
    </location>
</feature>
<dbReference type="PANTHER" id="PTHR43081">
    <property type="entry name" value="ADENYLATE CYCLASE, TERMINAL-DIFFERENTIATION SPECIFIC-RELATED"/>
    <property type="match status" value="1"/>
</dbReference>